<feature type="signal peptide" evidence="1">
    <location>
        <begin position="1"/>
        <end position="15"/>
    </location>
</feature>
<proteinExistence type="predicted"/>
<dbReference type="AlphaFoldDB" id="A0A6B0UEG1"/>
<organism evidence="2">
    <name type="scientific">Ixodes ricinus</name>
    <name type="common">Common tick</name>
    <name type="synonym">Acarus ricinus</name>
    <dbReference type="NCBI Taxonomy" id="34613"/>
    <lineage>
        <taxon>Eukaryota</taxon>
        <taxon>Metazoa</taxon>
        <taxon>Ecdysozoa</taxon>
        <taxon>Arthropoda</taxon>
        <taxon>Chelicerata</taxon>
        <taxon>Arachnida</taxon>
        <taxon>Acari</taxon>
        <taxon>Parasitiformes</taxon>
        <taxon>Ixodida</taxon>
        <taxon>Ixodoidea</taxon>
        <taxon>Ixodidae</taxon>
        <taxon>Ixodinae</taxon>
        <taxon>Ixodes</taxon>
    </lineage>
</organism>
<name>A0A6B0UEG1_IXORI</name>
<accession>A0A6B0UEG1</accession>
<evidence type="ECO:0000313" key="2">
    <source>
        <dbReference type="EMBL" id="MXU84833.1"/>
    </source>
</evidence>
<evidence type="ECO:0000256" key="1">
    <source>
        <dbReference type="SAM" id="SignalP"/>
    </source>
</evidence>
<reference evidence="2" key="1">
    <citation type="submission" date="2019-12" db="EMBL/GenBank/DDBJ databases">
        <title>An insight into the sialome of adult female Ixodes ricinus ticks feeding for 6 days.</title>
        <authorList>
            <person name="Perner J."/>
            <person name="Ribeiro J.M.C."/>
        </authorList>
    </citation>
    <scope>NUCLEOTIDE SEQUENCE</scope>
    <source>
        <strain evidence="2">Semi-engorged</strain>
        <tissue evidence="2">Salivary glands</tissue>
    </source>
</reference>
<sequence>MLHFLFFFLLSSGWSIRDGGTPCPARCSHVWCRSQDGIPELLDFVIDDHFAQVGGLLLEADVVDHRAREAVAQAVVHRPRPVQ</sequence>
<feature type="chain" id="PRO_5025518940" evidence="1">
    <location>
        <begin position="16"/>
        <end position="83"/>
    </location>
</feature>
<protein>
    <submittedName>
        <fullName evidence="2">Putative secreted protein</fullName>
    </submittedName>
</protein>
<keyword evidence="1" id="KW-0732">Signal</keyword>
<dbReference type="EMBL" id="GIFC01002750">
    <property type="protein sequence ID" value="MXU84833.1"/>
    <property type="molecule type" value="Transcribed_RNA"/>
</dbReference>